<feature type="compositionally biased region" description="Basic residues" evidence="11">
    <location>
        <begin position="120"/>
        <end position="130"/>
    </location>
</feature>
<dbReference type="EMBL" id="JAAMPI010000491">
    <property type="protein sequence ID" value="KAF4630971.1"/>
    <property type="molecule type" value="Genomic_DNA"/>
</dbReference>
<dbReference type="InterPro" id="IPR044846">
    <property type="entry name" value="GH10"/>
</dbReference>
<dbReference type="InterPro" id="IPR001000">
    <property type="entry name" value="GH10_dom"/>
</dbReference>
<evidence type="ECO:0000256" key="8">
    <source>
        <dbReference type="ARBA" id="ARBA00023277"/>
    </source>
</evidence>
<evidence type="ECO:0000256" key="5">
    <source>
        <dbReference type="ARBA" id="ARBA00022525"/>
    </source>
</evidence>
<protein>
    <recommendedName>
        <fullName evidence="10">Beta-xylanase</fullName>
        <ecNumber evidence="10">3.2.1.8</ecNumber>
    </recommendedName>
</protein>
<keyword evidence="15" id="KW-1185">Reference proteome</keyword>
<dbReference type="OrthoDB" id="3055998at2759"/>
<keyword evidence="5" id="KW-0964">Secreted</keyword>
<feature type="chain" id="PRO_5034426040" description="Beta-xylanase" evidence="12">
    <location>
        <begin position="16"/>
        <end position="353"/>
    </location>
</feature>
<comment type="pathway">
    <text evidence="3">Glycan degradation; xylan degradation.</text>
</comment>
<comment type="subcellular location">
    <subcellularLocation>
        <location evidence="2">Secreted</location>
    </subcellularLocation>
</comment>
<gene>
    <name evidence="14" type="ORF">G7Y89_g7167</name>
</gene>
<evidence type="ECO:0000313" key="15">
    <source>
        <dbReference type="Proteomes" id="UP000566819"/>
    </source>
</evidence>
<evidence type="ECO:0000256" key="7">
    <source>
        <dbReference type="ARBA" id="ARBA00022801"/>
    </source>
</evidence>
<feature type="signal peptide" evidence="12">
    <location>
        <begin position="1"/>
        <end position="15"/>
    </location>
</feature>
<evidence type="ECO:0000259" key="13">
    <source>
        <dbReference type="PROSITE" id="PS51760"/>
    </source>
</evidence>
<feature type="domain" description="GH10" evidence="13">
    <location>
        <begin position="14"/>
        <end position="333"/>
    </location>
</feature>
<dbReference type="GO" id="GO:0031176">
    <property type="term" value="F:endo-1,4-beta-xylanase activity"/>
    <property type="evidence" value="ECO:0007669"/>
    <property type="project" value="UniProtKB-EC"/>
</dbReference>
<keyword evidence="6" id="KW-0858">Xylan degradation</keyword>
<name>A0A8H4W2C3_9HELO</name>
<dbReference type="PROSITE" id="PS51760">
    <property type="entry name" value="GH10_2"/>
    <property type="match status" value="1"/>
</dbReference>
<dbReference type="GO" id="GO:0045493">
    <property type="term" value="P:xylan catabolic process"/>
    <property type="evidence" value="ECO:0007669"/>
    <property type="project" value="UniProtKB-KW"/>
</dbReference>
<keyword evidence="9 10" id="KW-0624">Polysaccharide degradation</keyword>
<evidence type="ECO:0000256" key="6">
    <source>
        <dbReference type="ARBA" id="ARBA00022651"/>
    </source>
</evidence>
<keyword evidence="10" id="KW-0326">Glycosidase</keyword>
<dbReference type="PANTHER" id="PTHR31490">
    <property type="entry name" value="GLYCOSYL HYDROLASE"/>
    <property type="match status" value="1"/>
</dbReference>
<keyword evidence="8 10" id="KW-0119">Carbohydrate metabolism</keyword>
<comment type="caution">
    <text evidence="14">The sequence shown here is derived from an EMBL/GenBank/DDBJ whole genome shotgun (WGS) entry which is preliminary data.</text>
</comment>
<feature type="region of interest" description="Disordered" evidence="11">
    <location>
        <begin position="120"/>
        <end position="166"/>
    </location>
</feature>
<sequence length="353" mass="39303">MQLLLAVLALPLASAQLNELAQKAGKLYFGTATDNEDIGFQNKTYLQILNDTKEFGQLTPSNGQKWFAVEPELGVFNYSYGDVVADIATANKQILRCHNLVWHSQLAPWGYGISYLEQRKPHRRSHRPRNQRSQTLVQPMLRLGRGQRSPQRRRDLSQRHLPPSPRPEYIRIAFRAAAAADPHAKLYYNDYNIESPNNKSAAVRALVRDLKKEGIRIDGVGLQSHFTAGSAPSIDNLIWTMEGYTKLGVEVALTELDIRIMEPETSSNLAQQSSDYKNAVGACMLVDGCVGVTVWDFWDPVSWVPGVFTGMGSACLWFGNFTKHPAYQGVVEALTNDTRRGFGGGGGHNGGWW</sequence>
<evidence type="ECO:0000256" key="4">
    <source>
        <dbReference type="ARBA" id="ARBA00007495"/>
    </source>
</evidence>
<evidence type="ECO:0000256" key="9">
    <source>
        <dbReference type="ARBA" id="ARBA00023326"/>
    </source>
</evidence>
<dbReference type="SMART" id="SM00633">
    <property type="entry name" value="Glyco_10"/>
    <property type="match status" value="1"/>
</dbReference>
<dbReference type="InterPro" id="IPR017853">
    <property type="entry name" value="GH"/>
</dbReference>
<evidence type="ECO:0000256" key="11">
    <source>
        <dbReference type="SAM" id="MobiDB-lite"/>
    </source>
</evidence>
<dbReference type="PANTHER" id="PTHR31490:SF35">
    <property type="entry name" value="ENDO-1,4-BETA-XYLANASE"/>
    <property type="match status" value="1"/>
</dbReference>
<dbReference type="Gene3D" id="3.20.20.80">
    <property type="entry name" value="Glycosidases"/>
    <property type="match status" value="2"/>
</dbReference>
<accession>A0A8H4W2C3</accession>
<organism evidence="14 15">
    <name type="scientific">Cudoniella acicularis</name>
    <dbReference type="NCBI Taxonomy" id="354080"/>
    <lineage>
        <taxon>Eukaryota</taxon>
        <taxon>Fungi</taxon>
        <taxon>Dikarya</taxon>
        <taxon>Ascomycota</taxon>
        <taxon>Pezizomycotina</taxon>
        <taxon>Leotiomycetes</taxon>
        <taxon>Helotiales</taxon>
        <taxon>Tricladiaceae</taxon>
        <taxon>Cudoniella</taxon>
    </lineage>
</organism>
<dbReference type="SUPFAM" id="SSF51445">
    <property type="entry name" value="(Trans)glycosidases"/>
    <property type="match status" value="1"/>
</dbReference>
<evidence type="ECO:0000256" key="3">
    <source>
        <dbReference type="ARBA" id="ARBA00004851"/>
    </source>
</evidence>
<comment type="similarity">
    <text evidence="4 10">Belongs to the glycosyl hydrolase 10 (cellulase F) family.</text>
</comment>
<dbReference type="EC" id="3.2.1.8" evidence="10"/>
<dbReference type="Pfam" id="PF00331">
    <property type="entry name" value="Glyco_hydro_10"/>
    <property type="match status" value="2"/>
</dbReference>
<evidence type="ECO:0000256" key="2">
    <source>
        <dbReference type="ARBA" id="ARBA00004613"/>
    </source>
</evidence>
<evidence type="ECO:0000256" key="1">
    <source>
        <dbReference type="ARBA" id="ARBA00000681"/>
    </source>
</evidence>
<comment type="catalytic activity">
    <reaction evidence="1 10">
        <text>Endohydrolysis of (1-&gt;4)-beta-D-xylosidic linkages in xylans.</text>
        <dbReference type="EC" id="3.2.1.8"/>
    </reaction>
</comment>
<keyword evidence="12" id="KW-0732">Signal</keyword>
<reference evidence="14 15" key="1">
    <citation type="submission" date="2020-03" db="EMBL/GenBank/DDBJ databases">
        <title>Draft Genome Sequence of Cudoniella acicularis.</title>
        <authorList>
            <person name="Buettner E."/>
            <person name="Kellner H."/>
        </authorList>
    </citation>
    <scope>NUCLEOTIDE SEQUENCE [LARGE SCALE GENOMIC DNA]</scope>
    <source>
        <strain evidence="14 15">DSM 108380</strain>
    </source>
</reference>
<keyword evidence="7 10" id="KW-0378">Hydrolase</keyword>
<dbReference type="Proteomes" id="UP000566819">
    <property type="component" value="Unassembled WGS sequence"/>
</dbReference>
<evidence type="ECO:0000313" key="14">
    <source>
        <dbReference type="EMBL" id="KAF4630971.1"/>
    </source>
</evidence>
<dbReference type="PRINTS" id="PR00134">
    <property type="entry name" value="GLHYDRLASE10"/>
</dbReference>
<evidence type="ECO:0000256" key="10">
    <source>
        <dbReference type="RuleBase" id="RU361174"/>
    </source>
</evidence>
<proteinExistence type="inferred from homology"/>
<dbReference type="GO" id="GO:0005576">
    <property type="term" value="C:extracellular region"/>
    <property type="evidence" value="ECO:0007669"/>
    <property type="project" value="UniProtKB-SubCell"/>
</dbReference>
<dbReference type="AlphaFoldDB" id="A0A8H4W2C3"/>
<evidence type="ECO:0000256" key="12">
    <source>
        <dbReference type="SAM" id="SignalP"/>
    </source>
</evidence>